<dbReference type="Pfam" id="PF00615">
    <property type="entry name" value="RGS"/>
    <property type="match status" value="1"/>
</dbReference>
<feature type="domain" description="RBD" evidence="4">
    <location>
        <begin position="317"/>
        <end position="390"/>
    </location>
</feature>
<evidence type="ECO:0000259" key="4">
    <source>
        <dbReference type="PROSITE" id="PS50898"/>
    </source>
</evidence>
<dbReference type="GO" id="GO:0005634">
    <property type="term" value="C:nucleus"/>
    <property type="evidence" value="ECO:0007669"/>
    <property type="project" value="TreeGrafter"/>
</dbReference>
<dbReference type="InterPro" id="IPR003116">
    <property type="entry name" value="RBD_dom"/>
</dbReference>
<dbReference type="Proteomes" id="UP001314205">
    <property type="component" value="Unassembled WGS sequence"/>
</dbReference>
<feature type="domain" description="RGS" evidence="3">
    <location>
        <begin position="99"/>
        <end position="209"/>
    </location>
</feature>
<name>A0AAV1LGD6_9NEOP</name>
<keyword evidence="1" id="KW-0343">GTPase activation</keyword>
<dbReference type="PROSITE" id="PS50132">
    <property type="entry name" value="RGS"/>
    <property type="match status" value="1"/>
</dbReference>
<dbReference type="SUPFAM" id="SSF54236">
    <property type="entry name" value="Ubiquitin-like"/>
    <property type="match status" value="1"/>
</dbReference>
<feature type="compositionally biased region" description="Gly residues" evidence="2">
    <location>
        <begin position="532"/>
        <end position="553"/>
    </location>
</feature>
<feature type="region of interest" description="Disordered" evidence="2">
    <location>
        <begin position="515"/>
        <end position="605"/>
    </location>
</feature>
<feature type="compositionally biased region" description="Pro residues" evidence="2">
    <location>
        <begin position="587"/>
        <end position="599"/>
    </location>
</feature>
<dbReference type="Gene3D" id="1.10.167.10">
    <property type="entry name" value="Regulator of G-protein Signalling 4, domain 2"/>
    <property type="match status" value="1"/>
</dbReference>
<feature type="compositionally biased region" description="Basic and acidic residues" evidence="2">
    <location>
        <begin position="275"/>
        <end position="300"/>
    </location>
</feature>
<feature type="compositionally biased region" description="Low complexity" evidence="2">
    <location>
        <begin position="554"/>
        <end position="564"/>
    </location>
</feature>
<feature type="compositionally biased region" description="Basic and acidic residues" evidence="2">
    <location>
        <begin position="568"/>
        <end position="579"/>
    </location>
</feature>
<dbReference type="GO" id="GO:0008277">
    <property type="term" value="P:regulation of G protein-coupled receptor signaling pathway"/>
    <property type="evidence" value="ECO:0007669"/>
    <property type="project" value="TreeGrafter"/>
</dbReference>
<evidence type="ECO:0000256" key="1">
    <source>
        <dbReference type="ARBA" id="ARBA00022468"/>
    </source>
</evidence>
<dbReference type="SMART" id="SM00315">
    <property type="entry name" value="RGS"/>
    <property type="match status" value="1"/>
</dbReference>
<gene>
    <name evidence="5" type="ORF">PARMNEM_LOCUS13838</name>
</gene>
<evidence type="ECO:0000313" key="6">
    <source>
        <dbReference type="Proteomes" id="UP001314205"/>
    </source>
</evidence>
<dbReference type="EMBL" id="CAVLGL010000089">
    <property type="protein sequence ID" value="CAK1594156.1"/>
    <property type="molecule type" value="Genomic_DNA"/>
</dbReference>
<dbReference type="GO" id="GO:0005737">
    <property type="term" value="C:cytoplasm"/>
    <property type="evidence" value="ECO:0007669"/>
    <property type="project" value="TreeGrafter"/>
</dbReference>
<dbReference type="InterPro" id="IPR046995">
    <property type="entry name" value="RGS10/12/14-like"/>
</dbReference>
<comment type="caution">
    <text evidence="5">The sequence shown here is derived from an EMBL/GenBank/DDBJ whole genome shotgun (WGS) entry which is preliminary data.</text>
</comment>
<dbReference type="SMART" id="SM00455">
    <property type="entry name" value="RBD"/>
    <property type="match status" value="1"/>
</dbReference>
<dbReference type="GO" id="GO:0007165">
    <property type="term" value="P:signal transduction"/>
    <property type="evidence" value="ECO:0007669"/>
    <property type="project" value="InterPro"/>
</dbReference>
<feature type="compositionally biased region" description="Low complexity" evidence="2">
    <location>
        <begin position="517"/>
        <end position="531"/>
    </location>
</feature>
<dbReference type="InterPro" id="IPR016137">
    <property type="entry name" value="RGS"/>
</dbReference>
<evidence type="ECO:0000256" key="2">
    <source>
        <dbReference type="SAM" id="MobiDB-lite"/>
    </source>
</evidence>
<dbReference type="Gene3D" id="3.10.20.90">
    <property type="entry name" value="Phosphatidylinositol 3-kinase Catalytic Subunit, Chain A, domain 1"/>
    <property type="match status" value="1"/>
</dbReference>
<sequence>MHALVVNCSRLLEIKILEKGRRKIRRLVSAITLKTCYVKFNIVCLQSEQTSPFRRWTTGSGAGSSYRQHDHRNIYSKQMSEGGSGVNGASGGVARWSLGLEQLLADPAGAAAFAHFLAKEFAAENIRFWWSCEQYARSSGAAREALAAEVWARHLCDGAPEPVNVDAAARRAAAARLQHRPLPDDLFLQAQKQIFNVMKFDSYPRFLRSAVHAECARADLRGLPPPYAPAAPAAPAAPPAAGDATPTKLKKSASNASERRRSGGASLLPWKLRGASRERAASQTDRSERSDKSDRNERTEPPPLADVVKAGTLGANALCRVVLPDGATSVVGVEEGVPVRRLVDRLLQRRNLPVLSYDVLLRDDEGSWRAIEVGASSLALAGREARVERRVVLRLAVGGRLLAVRCRAARPLRHVLRPVLRRRAPAAVLRAGRPLHPDTPAHELDGALLEIVELCDGAEAVEVRDRDDDADSLSDLAVRLQDDSEQLSISSRNRSECGSVTGVGSSVGAGGPALACGTGSSSSVSTASSGSVAGGAGGAAAAGGDGGAGGAGGRVRAALRAGPPLHHHPPEFLENLREKQRQRHAPRTPPPLPPKPAPRAAPTLV</sequence>
<dbReference type="Gene3D" id="1.10.196.10">
    <property type="match status" value="1"/>
</dbReference>
<feature type="region of interest" description="Disordered" evidence="2">
    <location>
        <begin position="229"/>
        <end position="306"/>
    </location>
</feature>
<dbReference type="PANTHER" id="PTHR45945">
    <property type="entry name" value="REGULATOR OF G-PROTEIN SIGNALING LOCO"/>
    <property type="match status" value="1"/>
</dbReference>
<dbReference type="PANTHER" id="PTHR45945:SF3">
    <property type="entry name" value="REGULATOR OF G-PROTEIN SIGNALING LOCO"/>
    <property type="match status" value="1"/>
</dbReference>
<protein>
    <recommendedName>
        <fullName evidence="7">Regulator of G-protein signaling loco</fullName>
    </recommendedName>
</protein>
<evidence type="ECO:0008006" key="7">
    <source>
        <dbReference type="Google" id="ProtNLM"/>
    </source>
</evidence>
<dbReference type="InterPro" id="IPR036305">
    <property type="entry name" value="RGS_sf"/>
</dbReference>
<reference evidence="5 6" key="1">
    <citation type="submission" date="2023-11" db="EMBL/GenBank/DDBJ databases">
        <authorList>
            <person name="Hedman E."/>
            <person name="Englund M."/>
            <person name="Stromberg M."/>
            <person name="Nyberg Akerstrom W."/>
            <person name="Nylinder S."/>
            <person name="Jareborg N."/>
            <person name="Kallberg Y."/>
            <person name="Kronander E."/>
        </authorList>
    </citation>
    <scope>NUCLEOTIDE SEQUENCE [LARGE SCALE GENOMIC DNA]</scope>
</reference>
<dbReference type="PROSITE" id="PS50898">
    <property type="entry name" value="RBD"/>
    <property type="match status" value="1"/>
</dbReference>
<dbReference type="InterPro" id="IPR024066">
    <property type="entry name" value="RGS_subdom1/3"/>
</dbReference>
<keyword evidence="6" id="KW-1185">Reference proteome</keyword>
<dbReference type="GO" id="GO:0005886">
    <property type="term" value="C:plasma membrane"/>
    <property type="evidence" value="ECO:0007669"/>
    <property type="project" value="TreeGrafter"/>
</dbReference>
<dbReference type="InterPro" id="IPR044926">
    <property type="entry name" value="RGS_subdomain_2"/>
</dbReference>
<dbReference type="GO" id="GO:0005096">
    <property type="term" value="F:GTPase activator activity"/>
    <property type="evidence" value="ECO:0007669"/>
    <property type="project" value="UniProtKB-KW"/>
</dbReference>
<evidence type="ECO:0000259" key="3">
    <source>
        <dbReference type="PROSITE" id="PS50132"/>
    </source>
</evidence>
<evidence type="ECO:0000313" key="5">
    <source>
        <dbReference type="EMBL" id="CAK1594156.1"/>
    </source>
</evidence>
<dbReference type="InterPro" id="IPR029071">
    <property type="entry name" value="Ubiquitin-like_domsf"/>
</dbReference>
<accession>A0AAV1LGD6</accession>
<organism evidence="5 6">
    <name type="scientific">Parnassius mnemosyne</name>
    <name type="common">clouded apollo</name>
    <dbReference type="NCBI Taxonomy" id="213953"/>
    <lineage>
        <taxon>Eukaryota</taxon>
        <taxon>Metazoa</taxon>
        <taxon>Ecdysozoa</taxon>
        <taxon>Arthropoda</taxon>
        <taxon>Hexapoda</taxon>
        <taxon>Insecta</taxon>
        <taxon>Pterygota</taxon>
        <taxon>Neoptera</taxon>
        <taxon>Endopterygota</taxon>
        <taxon>Lepidoptera</taxon>
        <taxon>Glossata</taxon>
        <taxon>Ditrysia</taxon>
        <taxon>Papilionoidea</taxon>
        <taxon>Papilionidae</taxon>
        <taxon>Parnassiinae</taxon>
        <taxon>Parnassini</taxon>
        <taxon>Parnassius</taxon>
        <taxon>Driopa</taxon>
    </lineage>
</organism>
<dbReference type="Pfam" id="PF02196">
    <property type="entry name" value="RBD"/>
    <property type="match status" value="1"/>
</dbReference>
<dbReference type="PRINTS" id="PR01301">
    <property type="entry name" value="RGSPROTEIN"/>
</dbReference>
<dbReference type="SUPFAM" id="SSF48097">
    <property type="entry name" value="Regulator of G-protein signaling, RGS"/>
    <property type="match status" value="1"/>
</dbReference>
<dbReference type="AlphaFoldDB" id="A0AAV1LGD6"/>
<proteinExistence type="predicted"/>